<dbReference type="GO" id="GO:0006281">
    <property type="term" value="P:DNA repair"/>
    <property type="evidence" value="ECO:0007669"/>
    <property type="project" value="UniProtKB-UniRule"/>
</dbReference>
<evidence type="ECO:0000259" key="9">
    <source>
        <dbReference type="Pfam" id="PF08743"/>
    </source>
</evidence>
<evidence type="ECO:0000259" key="10">
    <source>
        <dbReference type="Pfam" id="PF15412"/>
    </source>
</evidence>
<evidence type="ECO:0000256" key="2">
    <source>
        <dbReference type="ARBA" id="ARBA00008997"/>
    </source>
</evidence>
<dbReference type="Pfam" id="PF08743">
    <property type="entry name" value="Nse4_C"/>
    <property type="match status" value="1"/>
</dbReference>
<feature type="domain" description="Non-structural maintenance of chromosome element 4 C-terminal" evidence="9">
    <location>
        <begin position="222"/>
        <end position="308"/>
    </location>
</feature>
<sequence>MPSGSTQPTNDSPVYDPDQNPEEKRQLRQDYRALTRQIEEQQANPHSYTANDVLAHVNRANSLFDKVKQPQEATLDSNLLLLASNLGASKARAMKSGSGTFDVDDFISKLVVYMGGAKLLDEENAERRMDGQDTSDVALDWTKIGRKALAKSRRAPAMGFMLGPLSIEQKKRAQGKRAKHEKEHAESKAPQQLKEEDIQRSENETTKNVSQLETLLEGAGEINIFKFVINPNNFAQSVENIFYLSFLIRDGKVAFETNDEGEPIIYACQPPSDEDYQNGLKKQQMVLEFDMAVWKRAIEVFNITKSMIPERKAAQTKLGGKWYG</sequence>
<feature type="compositionally biased region" description="Polar residues" evidence="8">
    <location>
        <begin position="1"/>
        <end position="12"/>
    </location>
</feature>
<feature type="compositionally biased region" description="Basic and acidic residues" evidence="8">
    <location>
        <begin position="180"/>
        <end position="205"/>
    </location>
</feature>
<comment type="similarity">
    <text evidence="2 7">Belongs to the NSE4 family.</text>
</comment>
<keyword evidence="6 7" id="KW-0539">Nucleus</keyword>
<keyword evidence="3 7" id="KW-0227">DNA damage</keyword>
<keyword evidence="12" id="KW-1185">Reference proteome</keyword>
<dbReference type="OrthoDB" id="361242at2759"/>
<reference evidence="11 12" key="1">
    <citation type="journal article" date="2020" name="ISME J.">
        <title>Uncovering the hidden diversity of litter-decomposition mechanisms in mushroom-forming fungi.</title>
        <authorList>
            <person name="Floudas D."/>
            <person name="Bentzer J."/>
            <person name="Ahren D."/>
            <person name="Johansson T."/>
            <person name="Persson P."/>
            <person name="Tunlid A."/>
        </authorList>
    </citation>
    <scope>NUCLEOTIDE SEQUENCE [LARGE SCALE GENOMIC DNA]</scope>
    <source>
        <strain evidence="11 12">CBS 175.51</strain>
    </source>
</reference>
<dbReference type="Pfam" id="PF15412">
    <property type="entry name" value="Nse4-Nse3_bdg"/>
    <property type="match status" value="1"/>
</dbReference>
<evidence type="ECO:0000256" key="7">
    <source>
        <dbReference type="RuleBase" id="RU365071"/>
    </source>
</evidence>
<dbReference type="PANTHER" id="PTHR16140">
    <property type="entry name" value="NON-STRUCTURAL MAINTENANCE OF CHROMOSOMES ELEMENT 4"/>
    <property type="match status" value="1"/>
</dbReference>
<protein>
    <recommendedName>
        <fullName evidence="7">Non-structural maintenance of chromosomes element 4</fullName>
    </recommendedName>
</protein>
<evidence type="ECO:0000256" key="8">
    <source>
        <dbReference type="SAM" id="MobiDB-lite"/>
    </source>
</evidence>
<organism evidence="11 12">
    <name type="scientific">Ephemerocybe angulata</name>
    <dbReference type="NCBI Taxonomy" id="980116"/>
    <lineage>
        <taxon>Eukaryota</taxon>
        <taxon>Fungi</taxon>
        <taxon>Dikarya</taxon>
        <taxon>Basidiomycota</taxon>
        <taxon>Agaricomycotina</taxon>
        <taxon>Agaricomycetes</taxon>
        <taxon>Agaricomycetidae</taxon>
        <taxon>Agaricales</taxon>
        <taxon>Agaricineae</taxon>
        <taxon>Psathyrellaceae</taxon>
        <taxon>Ephemerocybe</taxon>
    </lineage>
</organism>
<keyword evidence="5 7" id="KW-0234">DNA repair</keyword>
<feature type="region of interest" description="Disordered" evidence="8">
    <location>
        <begin position="171"/>
        <end position="208"/>
    </location>
</feature>
<feature type="region of interest" description="Disordered" evidence="8">
    <location>
        <begin position="1"/>
        <end position="28"/>
    </location>
</feature>
<comment type="caution">
    <text evidence="11">The sequence shown here is derived from an EMBL/GenBank/DDBJ whole genome shotgun (WGS) entry which is preliminary data.</text>
</comment>
<feature type="domain" description="Nse4/EID protein Nse3/MAGE-binding" evidence="10">
    <location>
        <begin position="76"/>
        <end position="122"/>
    </location>
</feature>
<dbReference type="Proteomes" id="UP000541558">
    <property type="component" value="Unassembled WGS sequence"/>
</dbReference>
<dbReference type="InterPro" id="IPR014854">
    <property type="entry name" value="Nse4_C"/>
</dbReference>
<dbReference type="EMBL" id="JAACJK010000219">
    <property type="protein sequence ID" value="KAF5317399.1"/>
    <property type="molecule type" value="Genomic_DNA"/>
</dbReference>
<dbReference type="InterPro" id="IPR029225">
    <property type="entry name" value="Nse4_Nse3-bd"/>
</dbReference>
<proteinExistence type="inferred from homology"/>
<gene>
    <name evidence="11" type="ORF">D9611_003937</name>
</gene>
<dbReference type="PANTHER" id="PTHR16140:SF0">
    <property type="entry name" value="NON-STRUCTURAL MAINTENANCE OF CHROMOSOMES ELEMENT 4"/>
    <property type="match status" value="1"/>
</dbReference>
<evidence type="ECO:0000313" key="12">
    <source>
        <dbReference type="Proteomes" id="UP000541558"/>
    </source>
</evidence>
<comment type="subunit">
    <text evidence="7">Component of the SMC5-SMC6 complex.</text>
</comment>
<dbReference type="InterPro" id="IPR027786">
    <property type="entry name" value="Nse4/EID"/>
</dbReference>
<dbReference type="GO" id="GO:0030915">
    <property type="term" value="C:Smc5-Smc6 complex"/>
    <property type="evidence" value="ECO:0007669"/>
    <property type="project" value="UniProtKB-UniRule"/>
</dbReference>
<accession>A0A8H5EYU2</accession>
<evidence type="ECO:0000256" key="1">
    <source>
        <dbReference type="ARBA" id="ARBA00004123"/>
    </source>
</evidence>
<keyword evidence="4 7" id="KW-0233">DNA recombination</keyword>
<name>A0A8H5EYU2_9AGAR</name>
<evidence type="ECO:0000256" key="4">
    <source>
        <dbReference type="ARBA" id="ARBA00023172"/>
    </source>
</evidence>
<evidence type="ECO:0000256" key="5">
    <source>
        <dbReference type="ARBA" id="ARBA00023204"/>
    </source>
</evidence>
<evidence type="ECO:0000256" key="6">
    <source>
        <dbReference type="ARBA" id="ARBA00023242"/>
    </source>
</evidence>
<evidence type="ECO:0000313" key="11">
    <source>
        <dbReference type="EMBL" id="KAF5317399.1"/>
    </source>
</evidence>
<comment type="function">
    <text evidence="7">Component of the SMC5-SMC6 complex, that promotes sister chromatid alignment after DNA damage and facilitates double-stranded DNA breaks (DSBs) repair via homologous recombination between sister chromatids.</text>
</comment>
<dbReference type="GO" id="GO:0005634">
    <property type="term" value="C:nucleus"/>
    <property type="evidence" value="ECO:0007669"/>
    <property type="project" value="UniProtKB-SubCell"/>
</dbReference>
<comment type="subcellular location">
    <subcellularLocation>
        <location evidence="1 7">Nucleus</location>
    </subcellularLocation>
</comment>
<evidence type="ECO:0000256" key="3">
    <source>
        <dbReference type="ARBA" id="ARBA00022763"/>
    </source>
</evidence>
<dbReference type="GO" id="GO:0006310">
    <property type="term" value="P:DNA recombination"/>
    <property type="evidence" value="ECO:0007669"/>
    <property type="project" value="UniProtKB-UniRule"/>
</dbReference>
<dbReference type="AlphaFoldDB" id="A0A8H5EYU2"/>